<gene>
    <name evidence="1" type="ORF">CesoFtcFv8_013258</name>
</gene>
<organism evidence="1 2">
    <name type="scientific">Champsocephalus esox</name>
    <name type="common">pike icefish</name>
    <dbReference type="NCBI Taxonomy" id="159716"/>
    <lineage>
        <taxon>Eukaryota</taxon>
        <taxon>Metazoa</taxon>
        <taxon>Chordata</taxon>
        <taxon>Craniata</taxon>
        <taxon>Vertebrata</taxon>
        <taxon>Euteleostomi</taxon>
        <taxon>Actinopterygii</taxon>
        <taxon>Neopterygii</taxon>
        <taxon>Teleostei</taxon>
        <taxon>Neoteleostei</taxon>
        <taxon>Acanthomorphata</taxon>
        <taxon>Eupercaria</taxon>
        <taxon>Perciformes</taxon>
        <taxon>Notothenioidei</taxon>
        <taxon>Channichthyidae</taxon>
        <taxon>Champsocephalus</taxon>
    </lineage>
</organism>
<name>A0AAN8GVW3_9TELE</name>
<dbReference type="EMBL" id="JAULUE010002055">
    <property type="protein sequence ID" value="KAK5892913.1"/>
    <property type="molecule type" value="Genomic_DNA"/>
</dbReference>
<protein>
    <submittedName>
        <fullName evidence="1">Uncharacterized protein</fullName>
    </submittedName>
</protein>
<dbReference type="Proteomes" id="UP001335648">
    <property type="component" value="Unassembled WGS sequence"/>
</dbReference>
<keyword evidence="2" id="KW-1185">Reference proteome</keyword>
<proteinExistence type="predicted"/>
<comment type="caution">
    <text evidence="1">The sequence shown here is derived from an EMBL/GenBank/DDBJ whole genome shotgun (WGS) entry which is preliminary data.</text>
</comment>
<accession>A0AAN8GVW3</accession>
<dbReference type="AlphaFoldDB" id="A0AAN8GVW3"/>
<evidence type="ECO:0000313" key="2">
    <source>
        <dbReference type="Proteomes" id="UP001335648"/>
    </source>
</evidence>
<evidence type="ECO:0000313" key="1">
    <source>
        <dbReference type="EMBL" id="KAK5892913.1"/>
    </source>
</evidence>
<reference evidence="1 2" key="1">
    <citation type="journal article" date="2023" name="Mol. Biol. Evol.">
        <title>Genomics of Secondarily Temperate Adaptation in the Only Non-Antarctic Icefish.</title>
        <authorList>
            <person name="Rivera-Colon A.G."/>
            <person name="Rayamajhi N."/>
            <person name="Minhas B.F."/>
            <person name="Madrigal G."/>
            <person name="Bilyk K.T."/>
            <person name="Yoon V."/>
            <person name="Hune M."/>
            <person name="Gregory S."/>
            <person name="Cheng C.H.C."/>
            <person name="Catchen J.M."/>
        </authorList>
    </citation>
    <scope>NUCLEOTIDE SEQUENCE [LARGE SCALE GENOMIC DNA]</scope>
    <source>
        <strain evidence="1">JC2023a</strain>
    </source>
</reference>
<sequence length="109" mass="11862">MTLLITFPYHCSGVLPALTSNTEPWSIWRSSAAFNMMDVTSHRRHHRGMLHDGCPPGQLLITIFHPLGLPSAPISAGLIKDAIRPLKVYNEKPSLALCRSSGPPPDHGG</sequence>